<evidence type="ECO:0000256" key="4">
    <source>
        <dbReference type="ARBA" id="ARBA00022840"/>
    </source>
</evidence>
<dbReference type="GO" id="GO:0005524">
    <property type="term" value="F:ATP binding"/>
    <property type="evidence" value="ECO:0007669"/>
    <property type="project" value="UniProtKB-KW"/>
</dbReference>
<dbReference type="Gene3D" id="3.40.50.300">
    <property type="entry name" value="P-loop containing nucleotide triphosphate hydrolases"/>
    <property type="match status" value="2"/>
</dbReference>
<dbReference type="SUPFAM" id="SSF52540">
    <property type="entry name" value="P-loop containing nucleoside triphosphate hydrolases"/>
    <property type="match status" value="1"/>
</dbReference>
<dbReference type="InterPro" id="IPR027417">
    <property type="entry name" value="P-loop_NTPase"/>
</dbReference>
<evidence type="ECO:0000259" key="9">
    <source>
        <dbReference type="PROSITE" id="PS51193"/>
    </source>
</evidence>
<dbReference type="SMART" id="SM00487">
    <property type="entry name" value="DEXDc"/>
    <property type="match status" value="1"/>
</dbReference>
<keyword evidence="3" id="KW-0378">Hydrolase</keyword>
<dbReference type="GO" id="GO:0043139">
    <property type="term" value="F:5'-3' DNA helicase activity"/>
    <property type="evidence" value="ECO:0007669"/>
    <property type="project" value="UniProtKB-EC"/>
</dbReference>
<evidence type="ECO:0000256" key="1">
    <source>
        <dbReference type="ARBA" id="ARBA00001966"/>
    </source>
</evidence>
<proteinExistence type="inferred from homology"/>
<gene>
    <name evidence="10" type="ORF">OZSIB_1292</name>
</gene>
<dbReference type="Proteomes" id="UP000252355">
    <property type="component" value="Unassembled WGS sequence"/>
</dbReference>
<dbReference type="AlphaFoldDB" id="A0A367ZKI9"/>
<keyword evidence="2" id="KW-0547">Nucleotide-binding</keyword>
<dbReference type="SMART" id="SM00491">
    <property type="entry name" value="HELICc2"/>
    <property type="match status" value="1"/>
</dbReference>
<dbReference type="InterPro" id="IPR014013">
    <property type="entry name" value="Helic_SF1/SF2_ATP-bd_DinG/Rad3"/>
</dbReference>
<comment type="catalytic activity">
    <reaction evidence="7">
        <text>ATP + H2O = ADP + phosphate + H(+)</text>
        <dbReference type="Rhea" id="RHEA:13065"/>
        <dbReference type="ChEBI" id="CHEBI:15377"/>
        <dbReference type="ChEBI" id="CHEBI:15378"/>
        <dbReference type="ChEBI" id="CHEBI:30616"/>
        <dbReference type="ChEBI" id="CHEBI:43474"/>
        <dbReference type="ChEBI" id="CHEBI:456216"/>
        <dbReference type="EC" id="5.6.2.3"/>
    </reaction>
</comment>
<sequence length="868" mass="95871">MVRASRRPAAEEEAGPSRGRFPLSGEERRFLAAEIEAAGGVEVLSAATVQEDGGWSDLRILARGTADRAPAVLRGLRPGDVLLHNHPTGGLSPSDADLQVASLCGQSGIGFAIHDNACQRAFIVVEPFQPEQVEPLDAAAIAALFGPDGPIRRLLPRFEAHEGQMGLLEAVIDAFNTPCHAILEGETGVGKSLAYLVPALYFAHLNKCRVVVSTNTINLQQQLCQKDLPFLQKALPFSFSFCLVKGRGNYLCRRKMEEISTATDGEVLLDLDELEQFSRLQAWAAKTTDGSLADLAWVPADKLWEKLNAEKDSCLGVKCHHYNPCFFYTARRKAAETDLLVVNHHLLFTDLALRAAMQEYEQTAIIPGYRAAVLDEAHNLEDIATRHFGFRTTALGLHRQLSRLHQRRGRREKGVLAILTARLEEGLGPYSATERQGLLKTIRDDLIPRCHDVGGYANDLFDQIVDLVLGSREPPGGEYKLRLAPALERSEPFARVKLAADKLDGHLQEFTKALRRLGRKLATGLEDDDAGRKAFEVPLAELGSLATRFAETREGLRLVFDPEAAGREGFVHFFAVMARGRSRYPSVHSAPISVAETMVDHVFQPIPRVVLVSATLSTQRSFDFIMSRLGLDTDTIHPEPITGRFPSPFDYECQARLFVPIDLPEPSRSDFLAALHEPLFQIVQTSQGGALILCTSHAQVHGLAEALTERFTAAGLAVFKQGEMERHHLLDRFREDGNGVLFATDSFWEGIDVPGQALRNLIIIKLPFAVPDDPVLAARQELLEAQGRNPFADYQLPLAAIKLKQGFGRLIRSKDDRGTVWILDRRLISKPYGRYFLESLPPARLVKGPLPRLLAEARGFFSPPPAGR</sequence>
<evidence type="ECO:0000256" key="6">
    <source>
        <dbReference type="ARBA" id="ARBA00044969"/>
    </source>
</evidence>
<comment type="cofactor">
    <cofactor evidence="1">
        <name>[4Fe-4S] cluster</name>
        <dbReference type="ChEBI" id="CHEBI:49883"/>
    </cofactor>
</comment>
<dbReference type="GO" id="GO:0006281">
    <property type="term" value="P:DNA repair"/>
    <property type="evidence" value="ECO:0007669"/>
    <property type="project" value="TreeGrafter"/>
</dbReference>
<dbReference type="GO" id="GO:0016818">
    <property type="term" value="F:hydrolase activity, acting on acid anhydrides, in phosphorus-containing anhydrides"/>
    <property type="evidence" value="ECO:0007669"/>
    <property type="project" value="InterPro"/>
</dbReference>
<evidence type="ECO:0000313" key="11">
    <source>
        <dbReference type="Proteomes" id="UP000252355"/>
    </source>
</evidence>
<evidence type="ECO:0000256" key="7">
    <source>
        <dbReference type="ARBA" id="ARBA00048954"/>
    </source>
</evidence>
<dbReference type="InterPro" id="IPR006555">
    <property type="entry name" value="ATP-dep_Helicase_C"/>
</dbReference>
<dbReference type="Pfam" id="PF13307">
    <property type="entry name" value="Helicase_C_2"/>
    <property type="match status" value="1"/>
</dbReference>
<evidence type="ECO:0000313" key="10">
    <source>
        <dbReference type="EMBL" id="RCK78570.1"/>
    </source>
</evidence>
<dbReference type="GO" id="GO:0003676">
    <property type="term" value="F:nucleic acid binding"/>
    <property type="evidence" value="ECO:0007669"/>
    <property type="project" value="InterPro"/>
</dbReference>
<dbReference type="InterPro" id="IPR011545">
    <property type="entry name" value="DEAD/DEAH_box_helicase_dom"/>
</dbReference>
<feature type="domain" description="Helicase ATP-binding" evidence="9">
    <location>
        <begin position="150"/>
        <end position="450"/>
    </location>
</feature>
<dbReference type="InterPro" id="IPR014001">
    <property type="entry name" value="Helicase_ATP-bd"/>
</dbReference>
<evidence type="ECO:0000256" key="2">
    <source>
        <dbReference type="ARBA" id="ARBA00022741"/>
    </source>
</evidence>
<dbReference type="EMBL" id="QOQW01000021">
    <property type="protein sequence ID" value="RCK78570.1"/>
    <property type="molecule type" value="Genomic_DNA"/>
</dbReference>
<reference evidence="10 11" key="1">
    <citation type="submission" date="2018-05" db="EMBL/GenBank/DDBJ databases">
        <title>A metagenomic window into the 2 km-deep terrestrial subsurface aquifer revealed taxonomically and functionally diverse microbial community comprising novel uncultured bacterial lineages.</title>
        <authorList>
            <person name="Kadnikov V.V."/>
            <person name="Mardanov A.V."/>
            <person name="Beletsky A.V."/>
            <person name="Banks D."/>
            <person name="Pimenov N.V."/>
            <person name="Frank Y.A."/>
            <person name="Karnachuk O.V."/>
            <person name="Ravin N.V."/>
        </authorList>
    </citation>
    <scope>NUCLEOTIDE SEQUENCE [LARGE SCALE GENOMIC DNA]</scope>
    <source>
        <strain evidence="10">BY5</strain>
    </source>
</reference>
<dbReference type="InterPro" id="IPR045028">
    <property type="entry name" value="DinG/Rad3-like"/>
</dbReference>
<dbReference type="EC" id="5.6.2.3" evidence="6"/>
<keyword evidence="10" id="KW-0347">Helicase</keyword>
<name>A0A367ZKI9_9BACT</name>
<comment type="caution">
    <text evidence="10">The sequence shown here is derived from an EMBL/GenBank/DDBJ whole genome shotgun (WGS) entry which is preliminary data.</text>
</comment>
<evidence type="ECO:0000256" key="3">
    <source>
        <dbReference type="ARBA" id="ARBA00022801"/>
    </source>
</evidence>
<protein>
    <recommendedName>
        <fullName evidence="6">DNA 5'-3' helicase</fullName>
        <ecNumber evidence="6">5.6.2.3</ecNumber>
    </recommendedName>
</protein>
<evidence type="ECO:0000256" key="8">
    <source>
        <dbReference type="SAM" id="MobiDB-lite"/>
    </source>
</evidence>
<keyword evidence="4" id="KW-0067">ATP-binding</keyword>
<dbReference type="Pfam" id="PF00270">
    <property type="entry name" value="DEAD"/>
    <property type="match status" value="1"/>
</dbReference>
<dbReference type="PANTHER" id="PTHR11472">
    <property type="entry name" value="DNA REPAIR DEAD HELICASE RAD3/XP-D SUBFAMILY MEMBER"/>
    <property type="match status" value="1"/>
</dbReference>
<organism evidence="10 11">
    <name type="scientific">Candidatus Ozemobacter sibiricus</name>
    <dbReference type="NCBI Taxonomy" id="2268124"/>
    <lineage>
        <taxon>Bacteria</taxon>
        <taxon>Candidatus Ozemobacteria</taxon>
        <taxon>Candidatus Ozemobacterales</taxon>
        <taxon>Candidatus Ozemobacteraceae</taxon>
        <taxon>Candidatus Ozemobacter</taxon>
    </lineage>
</organism>
<dbReference type="PANTHER" id="PTHR11472:SF34">
    <property type="entry name" value="REGULATOR OF TELOMERE ELONGATION HELICASE 1"/>
    <property type="match status" value="1"/>
</dbReference>
<evidence type="ECO:0000256" key="5">
    <source>
        <dbReference type="ARBA" id="ARBA00038058"/>
    </source>
</evidence>
<dbReference type="PROSITE" id="PS51193">
    <property type="entry name" value="HELICASE_ATP_BIND_2"/>
    <property type="match status" value="1"/>
</dbReference>
<accession>A0A367ZKI9</accession>
<comment type="similarity">
    <text evidence="5">Belongs to the helicase family. DinG subfamily.</text>
</comment>
<feature type="region of interest" description="Disordered" evidence="8">
    <location>
        <begin position="1"/>
        <end position="22"/>
    </location>
</feature>